<evidence type="ECO:0000313" key="2">
    <source>
        <dbReference type="Proteomes" id="UP001165369"/>
    </source>
</evidence>
<sequence>MKLAQNSIDRLIAGVEAAGRDFIAGNDEFTFNLALVEDGVPVLCLVHAPALAAGYGNR</sequence>
<organism evidence="1 2">
    <name type="scientific">Halomonas gemina</name>
    <dbReference type="NCBI Taxonomy" id="2945105"/>
    <lineage>
        <taxon>Bacteria</taxon>
        <taxon>Pseudomonadati</taxon>
        <taxon>Pseudomonadota</taxon>
        <taxon>Gammaproteobacteria</taxon>
        <taxon>Oceanospirillales</taxon>
        <taxon>Halomonadaceae</taxon>
        <taxon>Halomonas</taxon>
    </lineage>
</organism>
<name>A0ABT0SYR2_9GAMM</name>
<accession>A0ABT0SYR2</accession>
<keyword evidence="2" id="KW-1185">Reference proteome</keyword>
<dbReference type="RefSeq" id="WP_250059268.1">
    <property type="nucleotide sequence ID" value="NZ_JAMJPK010000001.1"/>
</dbReference>
<protein>
    <submittedName>
        <fullName evidence="1">Uncharacterized protein</fullName>
    </submittedName>
</protein>
<dbReference type="Proteomes" id="UP001165369">
    <property type="component" value="Unassembled WGS sequence"/>
</dbReference>
<reference evidence="1" key="1">
    <citation type="submission" date="2022-05" db="EMBL/GenBank/DDBJ databases">
        <title>Halomonas geminus sp. nov. and Halomonas llamarensis sp. nov. isolated from high-altitude salars of the Atacama Desert.</title>
        <authorList>
            <person name="Hintersatz C."/>
            <person name="Rojas L.A."/>
            <person name="Wei T.-S."/>
            <person name="Kutschke S."/>
            <person name="Lehmann F."/>
            <person name="Jain R."/>
            <person name="Pollmann K."/>
        </authorList>
    </citation>
    <scope>NUCLEOTIDE SEQUENCE</scope>
    <source>
        <strain evidence="1">ATCH28</strain>
    </source>
</reference>
<proteinExistence type="predicted"/>
<dbReference type="SUPFAM" id="SSF56655">
    <property type="entry name" value="Carbohydrate phosphatase"/>
    <property type="match status" value="1"/>
</dbReference>
<evidence type="ECO:0000313" key="1">
    <source>
        <dbReference type="EMBL" id="MCL7939260.1"/>
    </source>
</evidence>
<dbReference type="EMBL" id="JAMJPK010000001">
    <property type="protein sequence ID" value="MCL7939260.1"/>
    <property type="molecule type" value="Genomic_DNA"/>
</dbReference>
<comment type="caution">
    <text evidence="1">The sequence shown here is derived from an EMBL/GenBank/DDBJ whole genome shotgun (WGS) entry which is preliminary data.</text>
</comment>
<dbReference type="Gene3D" id="3.30.540.10">
    <property type="entry name" value="Fructose-1,6-Bisphosphatase, subunit A, domain 1"/>
    <property type="match status" value="1"/>
</dbReference>
<gene>
    <name evidence="1" type="ORF">M8009_02935</name>
</gene>